<accession>A0ABD5FQ13</accession>
<name>A0ABD5FQ13_ENTCA</name>
<dbReference type="EMBL" id="JARQDZ010000009">
    <property type="protein sequence ID" value="MDT2983761.1"/>
    <property type="molecule type" value="Genomic_DNA"/>
</dbReference>
<dbReference type="AlphaFoldDB" id="A0ABD5FQ13"/>
<sequence>MDNQERQLRREKREQLIYLAERPDFDTNPNVQKEWEKLRDEVWVQSANARGRKSPLVEVIYDGSIIYTGSKKQVRDKCKISSTHLDKLIRDKTPDRFKRFYRKKE</sequence>
<evidence type="ECO:0000313" key="2">
    <source>
        <dbReference type="Proteomes" id="UP001253851"/>
    </source>
</evidence>
<gene>
    <name evidence="1" type="ORF">P7I34_13870</name>
</gene>
<comment type="caution">
    <text evidence="1">The sequence shown here is derived from an EMBL/GenBank/DDBJ whole genome shotgun (WGS) entry which is preliminary data.</text>
</comment>
<dbReference type="RefSeq" id="WP_311957662.1">
    <property type="nucleotide sequence ID" value="NZ_JARQDZ010000009.1"/>
</dbReference>
<evidence type="ECO:0000313" key="1">
    <source>
        <dbReference type="EMBL" id="MDT2983761.1"/>
    </source>
</evidence>
<protein>
    <submittedName>
        <fullName evidence="1">Uncharacterized protein</fullName>
    </submittedName>
</protein>
<dbReference type="Proteomes" id="UP001253851">
    <property type="component" value="Unassembled WGS sequence"/>
</dbReference>
<organism evidence="1 2">
    <name type="scientific">Enterococcus casseliflavus</name>
    <name type="common">Enterococcus flavescens</name>
    <dbReference type="NCBI Taxonomy" id="37734"/>
    <lineage>
        <taxon>Bacteria</taxon>
        <taxon>Bacillati</taxon>
        <taxon>Bacillota</taxon>
        <taxon>Bacilli</taxon>
        <taxon>Lactobacillales</taxon>
        <taxon>Enterococcaceae</taxon>
        <taxon>Enterococcus</taxon>
    </lineage>
</organism>
<proteinExistence type="predicted"/>
<reference evidence="1 2" key="1">
    <citation type="submission" date="2023-03" db="EMBL/GenBank/DDBJ databases">
        <authorList>
            <person name="Shen W."/>
            <person name="Cai J."/>
        </authorList>
    </citation>
    <scope>NUCLEOTIDE SEQUENCE [LARGE SCALE GENOMIC DNA]</scope>
    <source>
        <strain evidence="1 2">B516</strain>
    </source>
</reference>